<gene>
    <name evidence="1" type="ORF">O181_091852</name>
</gene>
<dbReference type="AlphaFoldDB" id="A0A9Q3IYC3"/>
<evidence type="ECO:0000313" key="1">
    <source>
        <dbReference type="EMBL" id="MBW0552137.1"/>
    </source>
</evidence>
<sequence>MLLAHVATIRVMQLCHHTHNSSIPAKPSARDFKATTATYTRTFKAKFQRGPTLLKKESNIKCTNEWGWRLLPSDDGEVWVSCTAQGNVPYSCKKKKCGAPKRNADKTAVPNNPLVLKSCSPSFGEGYSDISNPDMYQAFDRCKKLWVVPNRNARITSFKCPWKGQDDVNNKRIICGECRKAAYKPMVFTGDCSAV</sequence>
<keyword evidence="2" id="KW-1185">Reference proteome</keyword>
<proteinExistence type="predicted"/>
<dbReference type="EMBL" id="AVOT02058214">
    <property type="protein sequence ID" value="MBW0552137.1"/>
    <property type="molecule type" value="Genomic_DNA"/>
</dbReference>
<comment type="caution">
    <text evidence="1">The sequence shown here is derived from an EMBL/GenBank/DDBJ whole genome shotgun (WGS) entry which is preliminary data.</text>
</comment>
<protein>
    <submittedName>
        <fullName evidence="1">Uncharacterized protein</fullName>
    </submittedName>
</protein>
<dbReference type="Proteomes" id="UP000765509">
    <property type="component" value="Unassembled WGS sequence"/>
</dbReference>
<reference evidence="1" key="1">
    <citation type="submission" date="2021-03" db="EMBL/GenBank/DDBJ databases">
        <title>Draft genome sequence of rust myrtle Austropuccinia psidii MF-1, a brazilian biotype.</title>
        <authorList>
            <person name="Quecine M.C."/>
            <person name="Pachon D.M.R."/>
            <person name="Bonatelli M.L."/>
            <person name="Correr F.H."/>
            <person name="Franceschini L.M."/>
            <person name="Leite T.F."/>
            <person name="Margarido G.R.A."/>
            <person name="Almeida C.A."/>
            <person name="Ferrarezi J.A."/>
            <person name="Labate C.A."/>
        </authorList>
    </citation>
    <scope>NUCLEOTIDE SEQUENCE</scope>
    <source>
        <strain evidence="1">MF-1</strain>
    </source>
</reference>
<accession>A0A9Q3IYC3</accession>
<evidence type="ECO:0000313" key="2">
    <source>
        <dbReference type="Proteomes" id="UP000765509"/>
    </source>
</evidence>
<organism evidence="1 2">
    <name type="scientific">Austropuccinia psidii MF-1</name>
    <dbReference type="NCBI Taxonomy" id="1389203"/>
    <lineage>
        <taxon>Eukaryota</taxon>
        <taxon>Fungi</taxon>
        <taxon>Dikarya</taxon>
        <taxon>Basidiomycota</taxon>
        <taxon>Pucciniomycotina</taxon>
        <taxon>Pucciniomycetes</taxon>
        <taxon>Pucciniales</taxon>
        <taxon>Sphaerophragmiaceae</taxon>
        <taxon>Austropuccinia</taxon>
    </lineage>
</organism>
<name>A0A9Q3IYC3_9BASI</name>